<dbReference type="OrthoDB" id="5823761at2759"/>
<name>A0A1Y1HY19_KLENI</name>
<protein>
    <submittedName>
        <fullName evidence="5">Expansin</fullName>
    </submittedName>
</protein>
<comment type="subcellular location">
    <subcellularLocation>
        <location evidence="1">Secreted</location>
    </subcellularLocation>
</comment>
<feature type="region of interest" description="Disordered" evidence="3">
    <location>
        <begin position="128"/>
        <end position="236"/>
    </location>
</feature>
<dbReference type="OMA" id="QCICEAL"/>
<evidence type="ECO:0000256" key="1">
    <source>
        <dbReference type="ARBA" id="ARBA00004613"/>
    </source>
</evidence>
<feature type="compositionally biased region" description="Pro residues" evidence="3">
    <location>
        <begin position="161"/>
        <end position="228"/>
    </location>
</feature>
<evidence type="ECO:0000256" key="2">
    <source>
        <dbReference type="ARBA" id="ARBA00022525"/>
    </source>
</evidence>
<evidence type="ECO:0000259" key="4">
    <source>
        <dbReference type="PROSITE" id="PS50842"/>
    </source>
</evidence>
<proteinExistence type="predicted"/>
<evidence type="ECO:0000313" key="6">
    <source>
        <dbReference type="Proteomes" id="UP000054558"/>
    </source>
</evidence>
<evidence type="ECO:0000313" key="5">
    <source>
        <dbReference type="EMBL" id="GAQ81437.1"/>
    </source>
</evidence>
<dbReference type="Proteomes" id="UP000054558">
    <property type="component" value="Unassembled WGS sequence"/>
</dbReference>
<gene>
    <name evidence="5" type="ORF">KFL_000800150</name>
</gene>
<feature type="compositionally biased region" description="Low complexity" evidence="3">
    <location>
        <begin position="141"/>
        <end position="160"/>
    </location>
</feature>
<keyword evidence="2" id="KW-0964">Secreted</keyword>
<reference evidence="5 6" key="1">
    <citation type="journal article" date="2014" name="Nat. Commun.">
        <title>Klebsormidium flaccidum genome reveals primary factors for plant terrestrial adaptation.</title>
        <authorList>
            <person name="Hori K."/>
            <person name="Maruyama F."/>
            <person name="Fujisawa T."/>
            <person name="Togashi T."/>
            <person name="Yamamoto N."/>
            <person name="Seo M."/>
            <person name="Sato S."/>
            <person name="Yamada T."/>
            <person name="Mori H."/>
            <person name="Tajima N."/>
            <person name="Moriyama T."/>
            <person name="Ikeuchi M."/>
            <person name="Watanabe M."/>
            <person name="Wada H."/>
            <person name="Kobayashi K."/>
            <person name="Saito M."/>
            <person name="Masuda T."/>
            <person name="Sasaki-Sekimoto Y."/>
            <person name="Mashiguchi K."/>
            <person name="Awai K."/>
            <person name="Shimojima M."/>
            <person name="Masuda S."/>
            <person name="Iwai M."/>
            <person name="Nobusawa T."/>
            <person name="Narise T."/>
            <person name="Kondo S."/>
            <person name="Saito H."/>
            <person name="Sato R."/>
            <person name="Murakawa M."/>
            <person name="Ihara Y."/>
            <person name="Oshima-Yamada Y."/>
            <person name="Ohtaka K."/>
            <person name="Satoh M."/>
            <person name="Sonobe K."/>
            <person name="Ishii M."/>
            <person name="Ohtani R."/>
            <person name="Kanamori-Sato M."/>
            <person name="Honoki R."/>
            <person name="Miyazaki D."/>
            <person name="Mochizuki H."/>
            <person name="Umetsu J."/>
            <person name="Higashi K."/>
            <person name="Shibata D."/>
            <person name="Kamiya Y."/>
            <person name="Sato N."/>
            <person name="Nakamura Y."/>
            <person name="Tabata S."/>
            <person name="Ida S."/>
            <person name="Kurokawa K."/>
            <person name="Ohta H."/>
        </authorList>
    </citation>
    <scope>NUCLEOTIDE SEQUENCE [LARGE SCALE GENOMIC DNA]</scope>
    <source>
        <strain evidence="5 6">NIES-2285</strain>
    </source>
</reference>
<dbReference type="InterPro" id="IPR009009">
    <property type="entry name" value="RlpA-like_DPBB"/>
</dbReference>
<dbReference type="CDD" id="cd22271">
    <property type="entry name" value="DPBB_EXP_N-like"/>
    <property type="match status" value="1"/>
</dbReference>
<evidence type="ECO:0000256" key="3">
    <source>
        <dbReference type="SAM" id="MobiDB-lite"/>
    </source>
</evidence>
<dbReference type="Pfam" id="PF03330">
    <property type="entry name" value="DPBB_1"/>
    <property type="match status" value="1"/>
</dbReference>
<dbReference type="InterPro" id="IPR007112">
    <property type="entry name" value="Expansin/allergen_DPBB_dom"/>
</dbReference>
<dbReference type="AlphaFoldDB" id="A0A1Y1HY19"/>
<dbReference type="InterPro" id="IPR036908">
    <property type="entry name" value="RlpA-like_sf"/>
</dbReference>
<dbReference type="GO" id="GO:0009664">
    <property type="term" value="P:plant-type cell wall organization"/>
    <property type="evidence" value="ECO:0007669"/>
    <property type="project" value="InterPro"/>
</dbReference>
<organism evidence="5 6">
    <name type="scientific">Klebsormidium nitens</name>
    <name type="common">Green alga</name>
    <name type="synonym">Ulothrix nitens</name>
    <dbReference type="NCBI Taxonomy" id="105231"/>
    <lineage>
        <taxon>Eukaryota</taxon>
        <taxon>Viridiplantae</taxon>
        <taxon>Streptophyta</taxon>
        <taxon>Klebsormidiophyceae</taxon>
        <taxon>Klebsormidiales</taxon>
        <taxon>Klebsormidiaceae</taxon>
        <taxon>Klebsormidium</taxon>
    </lineage>
</organism>
<sequence>MQHAEATYLGSGLKATYYGDPLGAGATNDGACLWGNVQPAFGTNVVAAGPAIFNNREGCGLCFDVSCDSSRDSWKEQQQPGPDCIAGSIRVYVTNLCPECDANHIDLSMPVFLSIAEQRAGIIPITMTPCGQVDKNKNPISGSAGSVSTSSKSAQDSPSVTPSPPAATPSPTAPPPTNPPDTPPPTNPPQTPSPTNPPPTNPPQTPSPTNPPPTNPPQTPSPTNPLPQNPLKRLPN</sequence>
<dbReference type="PRINTS" id="PR01217">
    <property type="entry name" value="PRICHEXTENSN"/>
</dbReference>
<dbReference type="SUPFAM" id="SSF50685">
    <property type="entry name" value="Barwin-like endoglucanases"/>
    <property type="match status" value="1"/>
</dbReference>
<dbReference type="InterPro" id="IPR002963">
    <property type="entry name" value="Expansin"/>
</dbReference>
<dbReference type="PROSITE" id="PS50842">
    <property type="entry name" value="EXPANSIN_EG45"/>
    <property type="match status" value="1"/>
</dbReference>
<keyword evidence="6" id="KW-1185">Reference proteome</keyword>
<feature type="domain" description="Expansin-like EG45" evidence="4">
    <location>
        <begin position="29"/>
        <end position="125"/>
    </location>
</feature>
<accession>A0A1Y1HY19</accession>
<dbReference type="EMBL" id="DF237029">
    <property type="protein sequence ID" value="GAQ81437.1"/>
    <property type="molecule type" value="Genomic_DNA"/>
</dbReference>
<dbReference type="Gene3D" id="2.40.40.10">
    <property type="entry name" value="RlpA-like domain"/>
    <property type="match status" value="1"/>
</dbReference>
<dbReference type="PANTHER" id="PTHR31867">
    <property type="entry name" value="EXPANSIN-A15"/>
    <property type="match status" value="1"/>
</dbReference>
<dbReference type="GO" id="GO:0005576">
    <property type="term" value="C:extracellular region"/>
    <property type="evidence" value="ECO:0007669"/>
    <property type="project" value="UniProtKB-SubCell"/>
</dbReference>
<dbReference type="SMART" id="SM00837">
    <property type="entry name" value="DPBB_1"/>
    <property type="match status" value="1"/>
</dbReference>